<dbReference type="InterPro" id="IPR036291">
    <property type="entry name" value="NAD(P)-bd_dom_sf"/>
</dbReference>
<dbReference type="GO" id="GO:0016491">
    <property type="term" value="F:oxidoreductase activity"/>
    <property type="evidence" value="ECO:0007669"/>
    <property type="project" value="UniProtKB-KW"/>
</dbReference>
<dbReference type="OrthoDB" id="498125at2759"/>
<evidence type="ECO:0000313" key="5">
    <source>
        <dbReference type="Proteomes" id="UP000308652"/>
    </source>
</evidence>
<gene>
    <name evidence="4" type="ORF">BDQ12DRAFT_637590</name>
</gene>
<organism evidence="4 5">
    <name type="scientific">Crucibulum laeve</name>
    <dbReference type="NCBI Taxonomy" id="68775"/>
    <lineage>
        <taxon>Eukaryota</taxon>
        <taxon>Fungi</taxon>
        <taxon>Dikarya</taxon>
        <taxon>Basidiomycota</taxon>
        <taxon>Agaricomycotina</taxon>
        <taxon>Agaricomycetes</taxon>
        <taxon>Agaricomycetidae</taxon>
        <taxon>Agaricales</taxon>
        <taxon>Agaricineae</taxon>
        <taxon>Nidulariaceae</taxon>
        <taxon>Crucibulum</taxon>
    </lineage>
</organism>
<accession>A0A5C3LN22</accession>
<keyword evidence="5" id="KW-1185">Reference proteome</keyword>
<name>A0A5C3LN22_9AGAR</name>
<evidence type="ECO:0000256" key="2">
    <source>
        <dbReference type="ARBA" id="ARBA00022857"/>
    </source>
</evidence>
<dbReference type="PANTHER" id="PTHR24321:SF8">
    <property type="entry name" value="ESTRADIOL 17-BETA-DEHYDROGENASE 8-RELATED"/>
    <property type="match status" value="1"/>
</dbReference>
<dbReference type="EMBL" id="ML213649">
    <property type="protein sequence ID" value="TFK33366.1"/>
    <property type="molecule type" value="Genomic_DNA"/>
</dbReference>
<evidence type="ECO:0000256" key="1">
    <source>
        <dbReference type="ARBA" id="ARBA00006484"/>
    </source>
</evidence>
<evidence type="ECO:0000256" key="3">
    <source>
        <dbReference type="ARBA" id="ARBA00023002"/>
    </source>
</evidence>
<protein>
    <recommendedName>
        <fullName evidence="6">Acetoin reductase family protein</fullName>
    </recommendedName>
</protein>
<dbReference type="AlphaFoldDB" id="A0A5C3LN22"/>
<reference evidence="4 5" key="1">
    <citation type="journal article" date="2019" name="Nat. Ecol. Evol.">
        <title>Megaphylogeny resolves global patterns of mushroom evolution.</title>
        <authorList>
            <person name="Varga T."/>
            <person name="Krizsan K."/>
            <person name="Foldi C."/>
            <person name="Dima B."/>
            <person name="Sanchez-Garcia M."/>
            <person name="Sanchez-Ramirez S."/>
            <person name="Szollosi G.J."/>
            <person name="Szarkandi J.G."/>
            <person name="Papp V."/>
            <person name="Albert L."/>
            <person name="Andreopoulos W."/>
            <person name="Angelini C."/>
            <person name="Antonin V."/>
            <person name="Barry K.W."/>
            <person name="Bougher N.L."/>
            <person name="Buchanan P."/>
            <person name="Buyck B."/>
            <person name="Bense V."/>
            <person name="Catcheside P."/>
            <person name="Chovatia M."/>
            <person name="Cooper J."/>
            <person name="Damon W."/>
            <person name="Desjardin D."/>
            <person name="Finy P."/>
            <person name="Geml J."/>
            <person name="Haridas S."/>
            <person name="Hughes K."/>
            <person name="Justo A."/>
            <person name="Karasinski D."/>
            <person name="Kautmanova I."/>
            <person name="Kiss B."/>
            <person name="Kocsube S."/>
            <person name="Kotiranta H."/>
            <person name="LaButti K.M."/>
            <person name="Lechner B.E."/>
            <person name="Liimatainen K."/>
            <person name="Lipzen A."/>
            <person name="Lukacs Z."/>
            <person name="Mihaltcheva S."/>
            <person name="Morgado L.N."/>
            <person name="Niskanen T."/>
            <person name="Noordeloos M.E."/>
            <person name="Ohm R.A."/>
            <person name="Ortiz-Santana B."/>
            <person name="Ovrebo C."/>
            <person name="Racz N."/>
            <person name="Riley R."/>
            <person name="Savchenko A."/>
            <person name="Shiryaev A."/>
            <person name="Soop K."/>
            <person name="Spirin V."/>
            <person name="Szebenyi C."/>
            <person name="Tomsovsky M."/>
            <person name="Tulloss R.E."/>
            <person name="Uehling J."/>
            <person name="Grigoriev I.V."/>
            <person name="Vagvolgyi C."/>
            <person name="Papp T."/>
            <person name="Martin F.M."/>
            <person name="Miettinen O."/>
            <person name="Hibbett D.S."/>
            <person name="Nagy L.G."/>
        </authorList>
    </citation>
    <scope>NUCLEOTIDE SEQUENCE [LARGE SCALE GENOMIC DNA]</scope>
    <source>
        <strain evidence="4 5">CBS 166.37</strain>
    </source>
</reference>
<evidence type="ECO:0008006" key="6">
    <source>
        <dbReference type="Google" id="ProtNLM"/>
    </source>
</evidence>
<dbReference type="PROSITE" id="PS00061">
    <property type="entry name" value="ADH_SHORT"/>
    <property type="match status" value="1"/>
</dbReference>
<keyword evidence="3" id="KW-0560">Oxidoreductase</keyword>
<evidence type="ECO:0000313" key="4">
    <source>
        <dbReference type="EMBL" id="TFK33366.1"/>
    </source>
</evidence>
<dbReference type="STRING" id="68775.A0A5C3LN22"/>
<dbReference type="InterPro" id="IPR020904">
    <property type="entry name" value="Sc_DH/Rdtase_CS"/>
</dbReference>
<dbReference type="SUPFAM" id="SSF51735">
    <property type="entry name" value="NAD(P)-binding Rossmann-fold domains"/>
    <property type="match status" value="1"/>
</dbReference>
<dbReference type="InterPro" id="IPR002347">
    <property type="entry name" value="SDR_fam"/>
</dbReference>
<proteinExistence type="inferred from homology"/>
<dbReference type="PRINTS" id="PR00080">
    <property type="entry name" value="SDRFAMILY"/>
</dbReference>
<comment type="similarity">
    <text evidence="1">Belongs to the short-chain dehydrogenases/reductases (SDR) family.</text>
</comment>
<dbReference type="FunFam" id="3.40.50.720:FF:000084">
    <property type="entry name" value="Short-chain dehydrogenase reductase"/>
    <property type="match status" value="1"/>
</dbReference>
<dbReference type="Proteomes" id="UP000308652">
    <property type="component" value="Unassembled WGS sequence"/>
</dbReference>
<dbReference type="PANTHER" id="PTHR24321">
    <property type="entry name" value="DEHYDROGENASES, SHORT CHAIN"/>
    <property type="match status" value="1"/>
</dbReference>
<sequence>MTAKGVALVTGSSQGIGKAIALRLADDGFDVAINDIPSGKDNLQRVSDEIASKGRNVLICIANVSVDKEVKEMVEYVVNHLGRLDVMVANAGICTASSLLDLDVNDWDHLMSINSRGVFLCYKYAAKQMIAQGGKGRLVGASSVVGKQGHAGVAAYSASKFAVRGLTHSAALELGKHGITVNAYAPGAIDTPMLAAAATKFATESGGDMYASEANLSAVGYLGKPNDIASLVSYLASPEAHFITGQTISVDGGRNPD</sequence>
<dbReference type="PRINTS" id="PR00081">
    <property type="entry name" value="GDHRDH"/>
</dbReference>
<dbReference type="Pfam" id="PF13561">
    <property type="entry name" value="adh_short_C2"/>
    <property type="match status" value="1"/>
</dbReference>
<keyword evidence="2" id="KW-0521">NADP</keyword>
<dbReference type="Gene3D" id="3.40.50.720">
    <property type="entry name" value="NAD(P)-binding Rossmann-like Domain"/>
    <property type="match status" value="1"/>
</dbReference>